<comment type="caution">
    <text evidence="1">The sequence shown here is derived from an EMBL/GenBank/DDBJ whole genome shotgun (WGS) entry which is preliminary data.</text>
</comment>
<gene>
    <name evidence="1" type="ORF">BS47DRAFT_1070022</name>
</gene>
<dbReference type="EMBL" id="MU129699">
    <property type="protein sequence ID" value="KAF9502706.1"/>
    <property type="molecule type" value="Genomic_DNA"/>
</dbReference>
<dbReference type="AlphaFoldDB" id="A0A9P6AB61"/>
<evidence type="ECO:0000313" key="2">
    <source>
        <dbReference type="Proteomes" id="UP000886523"/>
    </source>
</evidence>
<evidence type="ECO:0000313" key="1">
    <source>
        <dbReference type="EMBL" id="KAF9502706.1"/>
    </source>
</evidence>
<dbReference type="Proteomes" id="UP000886523">
    <property type="component" value="Unassembled WGS sequence"/>
</dbReference>
<sequence length="203" mass="23529">MEGDVEDEDSLPGCYYLDIDIEGLQPQGLWIRPDYVRIYDALHCDYPSPMVRTGNTPCAVITGQPGVGKSIWIWYAARRRMAAKEPFLLYYGSQLRLFVEDGVYDVPDRWQNEDFRYFIWTFVDSDESKEGIPSHFVRPSTPLFIIFTRSPEANCWNRLHKTMQEPEIIIMNPWSKSEILQIWAPPLACASFQGMLWSGMSTD</sequence>
<organism evidence="1 2">
    <name type="scientific">Hydnum rufescens UP504</name>
    <dbReference type="NCBI Taxonomy" id="1448309"/>
    <lineage>
        <taxon>Eukaryota</taxon>
        <taxon>Fungi</taxon>
        <taxon>Dikarya</taxon>
        <taxon>Basidiomycota</taxon>
        <taxon>Agaricomycotina</taxon>
        <taxon>Agaricomycetes</taxon>
        <taxon>Cantharellales</taxon>
        <taxon>Hydnaceae</taxon>
        <taxon>Hydnum</taxon>
    </lineage>
</organism>
<keyword evidence="2" id="KW-1185">Reference proteome</keyword>
<proteinExistence type="predicted"/>
<name>A0A9P6AB61_9AGAM</name>
<accession>A0A9P6AB61</accession>
<reference evidence="1" key="1">
    <citation type="journal article" date="2020" name="Nat. Commun.">
        <title>Large-scale genome sequencing of mycorrhizal fungi provides insights into the early evolution of symbiotic traits.</title>
        <authorList>
            <person name="Miyauchi S."/>
            <person name="Kiss E."/>
            <person name="Kuo A."/>
            <person name="Drula E."/>
            <person name="Kohler A."/>
            <person name="Sanchez-Garcia M."/>
            <person name="Morin E."/>
            <person name="Andreopoulos B."/>
            <person name="Barry K.W."/>
            <person name="Bonito G."/>
            <person name="Buee M."/>
            <person name="Carver A."/>
            <person name="Chen C."/>
            <person name="Cichocki N."/>
            <person name="Clum A."/>
            <person name="Culley D."/>
            <person name="Crous P.W."/>
            <person name="Fauchery L."/>
            <person name="Girlanda M."/>
            <person name="Hayes R.D."/>
            <person name="Keri Z."/>
            <person name="LaButti K."/>
            <person name="Lipzen A."/>
            <person name="Lombard V."/>
            <person name="Magnuson J."/>
            <person name="Maillard F."/>
            <person name="Murat C."/>
            <person name="Nolan M."/>
            <person name="Ohm R.A."/>
            <person name="Pangilinan J."/>
            <person name="Pereira M.F."/>
            <person name="Perotto S."/>
            <person name="Peter M."/>
            <person name="Pfister S."/>
            <person name="Riley R."/>
            <person name="Sitrit Y."/>
            <person name="Stielow J.B."/>
            <person name="Szollosi G."/>
            <person name="Zifcakova L."/>
            <person name="Stursova M."/>
            <person name="Spatafora J.W."/>
            <person name="Tedersoo L."/>
            <person name="Vaario L.M."/>
            <person name="Yamada A."/>
            <person name="Yan M."/>
            <person name="Wang P."/>
            <person name="Xu J."/>
            <person name="Bruns T."/>
            <person name="Baldrian P."/>
            <person name="Vilgalys R."/>
            <person name="Dunand C."/>
            <person name="Henrissat B."/>
            <person name="Grigoriev I.V."/>
            <person name="Hibbett D."/>
            <person name="Nagy L.G."/>
            <person name="Martin F.M."/>
        </authorList>
    </citation>
    <scope>NUCLEOTIDE SEQUENCE</scope>
    <source>
        <strain evidence="1">UP504</strain>
    </source>
</reference>
<protein>
    <submittedName>
        <fullName evidence="1">Uncharacterized protein</fullName>
    </submittedName>
</protein>
<dbReference type="OrthoDB" id="2340858at2759"/>